<name>A0ABN7M410_9BURK</name>
<feature type="compositionally biased region" description="Basic and acidic residues" evidence="1">
    <location>
        <begin position="44"/>
        <end position="56"/>
    </location>
</feature>
<sequence length="63" mass="6972">MTKQKQQAPHPKETPQPAESVESRLDEALEESFPASDPIAVDVGEPRHLPVGEVHSHGKKKQH</sequence>
<comment type="caution">
    <text evidence="2">The sequence shown here is derived from an EMBL/GenBank/DDBJ whole genome shotgun (WGS) entry which is preliminary data.</text>
</comment>
<gene>
    <name evidence="2" type="ORF">R69888_04457</name>
</gene>
<evidence type="ECO:0000313" key="3">
    <source>
        <dbReference type="Proteomes" id="UP000672526"/>
    </source>
</evidence>
<dbReference type="RefSeq" id="WP_211613363.1">
    <property type="nucleotide sequence ID" value="NZ_CAJNBK010000013.1"/>
</dbReference>
<feature type="region of interest" description="Disordered" evidence="1">
    <location>
        <begin position="1"/>
        <end position="63"/>
    </location>
</feature>
<protein>
    <submittedName>
        <fullName evidence="2">Uncharacterized protein</fullName>
    </submittedName>
</protein>
<organism evidence="2 3">
    <name type="scientific">Paraburkholderia haematera</name>
    <dbReference type="NCBI Taxonomy" id="2793077"/>
    <lineage>
        <taxon>Bacteria</taxon>
        <taxon>Pseudomonadati</taxon>
        <taxon>Pseudomonadota</taxon>
        <taxon>Betaproteobacteria</taxon>
        <taxon>Burkholderiales</taxon>
        <taxon>Burkholderiaceae</taxon>
        <taxon>Paraburkholderia</taxon>
    </lineage>
</organism>
<evidence type="ECO:0000256" key="1">
    <source>
        <dbReference type="SAM" id="MobiDB-lite"/>
    </source>
</evidence>
<keyword evidence="3" id="KW-1185">Reference proteome</keyword>
<dbReference type="Proteomes" id="UP000672526">
    <property type="component" value="Unassembled WGS sequence"/>
</dbReference>
<proteinExistence type="predicted"/>
<accession>A0ABN7M410</accession>
<evidence type="ECO:0000313" key="2">
    <source>
        <dbReference type="EMBL" id="CAE6784228.1"/>
    </source>
</evidence>
<dbReference type="EMBL" id="CAJNBK010000013">
    <property type="protein sequence ID" value="CAE6784228.1"/>
    <property type="molecule type" value="Genomic_DNA"/>
</dbReference>
<reference evidence="2 3" key="1">
    <citation type="submission" date="2021-02" db="EMBL/GenBank/DDBJ databases">
        <authorList>
            <person name="Vanwijnsberghe S."/>
        </authorList>
    </citation>
    <scope>NUCLEOTIDE SEQUENCE [LARGE SCALE GENOMIC DNA]</scope>
    <source>
        <strain evidence="2 3">LMG 31837</strain>
    </source>
</reference>